<accession>A0ABD2BWD7</accession>
<dbReference type="AlphaFoldDB" id="A0ABD2BWD7"/>
<dbReference type="Proteomes" id="UP001607302">
    <property type="component" value="Unassembled WGS sequence"/>
</dbReference>
<gene>
    <name evidence="2" type="ORF">V1478_002134</name>
</gene>
<evidence type="ECO:0000256" key="1">
    <source>
        <dbReference type="SAM" id="MobiDB-lite"/>
    </source>
</evidence>
<proteinExistence type="predicted"/>
<feature type="region of interest" description="Disordered" evidence="1">
    <location>
        <begin position="1"/>
        <end position="32"/>
    </location>
</feature>
<name>A0ABD2BWD7_VESSQ</name>
<organism evidence="2 3">
    <name type="scientific">Vespula squamosa</name>
    <name type="common">Southern yellow jacket</name>
    <name type="synonym">Wasp</name>
    <dbReference type="NCBI Taxonomy" id="30214"/>
    <lineage>
        <taxon>Eukaryota</taxon>
        <taxon>Metazoa</taxon>
        <taxon>Ecdysozoa</taxon>
        <taxon>Arthropoda</taxon>
        <taxon>Hexapoda</taxon>
        <taxon>Insecta</taxon>
        <taxon>Pterygota</taxon>
        <taxon>Neoptera</taxon>
        <taxon>Endopterygota</taxon>
        <taxon>Hymenoptera</taxon>
        <taxon>Apocrita</taxon>
        <taxon>Aculeata</taxon>
        <taxon>Vespoidea</taxon>
        <taxon>Vespidae</taxon>
        <taxon>Vespinae</taxon>
        <taxon>Vespula</taxon>
    </lineage>
</organism>
<sequence>MLQKEEDDREDTVDDRWGESNGGNRMCKKEKKEKGLSADLPFVETIVFPGNTFKLYEKC</sequence>
<comment type="caution">
    <text evidence="2">The sequence shown here is derived from an EMBL/GenBank/DDBJ whole genome shotgun (WGS) entry which is preliminary data.</text>
</comment>
<evidence type="ECO:0000313" key="2">
    <source>
        <dbReference type="EMBL" id="KAL2737079.1"/>
    </source>
</evidence>
<keyword evidence="3" id="KW-1185">Reference proteome</keyword>
<protein>
    <submittedName>
        <fullName evidence="2">Uncharacterized protein</fullName>
    </submittedName>
</protein>
<dbReference type="EMBL" id="JAUDFV010000028">
    <property type="protein sequence ID" value="KAL2737079.1"/>
    <property type="molecule type" value="Genomic_DNA"/>
</dbReference>
<evidence type="ECO:0000313" key="3">
    <source>
        <dbReference type="Proteomes" id="UP001607302"/>
    </source>
</evidence>
<reference evidence="2 3" key="1">
    <citation type="journal article" date="2024" name="Ann. Entomol. Soc. Am.">
        <title>Genomic analyses of the southern and eastern yellowjacket wasps (Hymenoptera: Vespidae) reveal evolutionary signatures of social life.</title>
        <authorList>
            <person name="Catto M.A."/>
            <person name="Caine P.B."/>
            <person name="Orr S.E."/>
            <person name="Hunt B.G."/>
            <person name="Goodisman M.A.D."/>
        </authorList>
    </citation>
    <scope>NUCLEOTIDE SEQUENCE [LARGE SCALE GENOMIC DNA]</scope>
    <source>
        <strain evidence="2">233</strain>
        <tissue evidence="2">Head and thorax</tissue>
    </source>
</reference>